<accession>A0ABY5DM93</accession>
<dbReference type="RefSeq" id="WP_254568971.1">
    <property type="nucleotide sequence ID" value="NZ_CP098502.1"/>
</dbReference>
<reference evidence="1 2" key="1">
    <citation type="submission" date="2022-06" db="EMBL/GenBank/DDBJ databases">
        <title>Paraconexibacter antarcticus.</title>
        <authorList>
            <person name="Kim C.S."/>
        </authorList>
    </citation>
    <scope>NUCLEOTIDE SEQUENCE [LARGE SCALE GENOMIC DNA]</scope>
    <source>
        <strain evidence="1 2">02-257</strain>
    </source>
</reference>
<evidence type="ECO:0000313" key="2">
    <source>
        <dbReference type="Proteomes" id="UP001056035"/>
    </source>
</evidence>
<proteinExistence type="predicted"/>
<evidence type="ECO:0000313" key="1">
    <source>
        <dbReference type="EMBL" id="UTI62233.1"/>
    </source>
</evidence>
<organism evidence="1 2">
    <name type="scientific">Paraconexibacter antarcticus</name>
    <dbReference type="NCBI Taxonomy" id="2949664"/>
    <lineage>
        <taxon>Bacteria</taxon>
        <taxon>Bacillati</taxon>
        <taxon>Actinomycetota</taxon>
        <taxon>Thermoleophilia</taxon>
        <taxon>Solirubrobacterales</taxon>
        <taxon>Paraconexibacteraceae</taxon>
        <taxon>Paraconexibacter</taxon>
    </lineage>
</organism>
<keyword evidence="2" id="KW-1185">Reference proteome</keyword>
<protein>
    <submittedName>
        <fullName evidence="1">Uncharacterized protein</fullName>
    </submittedName>
</protein>
<name>A0ABY5DM93_9ACTN</name>
<dbReference type="Proteomes" id="UP001056035">
    <property type="component" value="Chromosome"/>
</dbReference>
<dbReference type="EMBL" id="CP098502">
    <property type="protein sequence ID" value="UTI62233.1"/>
    <property type="molecule type" value="Genomic_DNA"/>
</dbReference>
<sequence length="82" mass="8645">MLESGDTVASAYEQAITAAQAMLVGLHVQLTGLVAEPSARGARSAEFTCREVLARLGVSQDAIDQAHAENAARIARHQRSQA</sequence>
<gene>
    <name evidence="1" type="ORF">NBH00_12730</name>
</gene>